<keyword evidence="2" id="KW-1185">Reference proteome</keyword>
<evidence type="ECO:0000313" key="2">
    <source>
        <dbReference type="Proteomes" id="UP001239111"/>
    </source>
</evidence>
<dbReference type="Proteomes" id="UP001239111">
    <property type="component" value="Chromosome 1"/>
</dbReference>
<protein>
    <submittedName>
        <fullName evidence="1">Uncharacterized protein</fullName>
    </submittedName>
</protein>
<comment type="caution">
    <text evidence="1">The sequence shown here is derived from an EMBL/GenBank/DDBJ whole genome shotgun (WGS) entry which is preliminary data.</text>
</comment>
<organism evidence="1 2">
    <name type="scientific">Eretmocerus hayati</name>
    <dbReference type="NCBI Taxonomy" id="131215"/>
    <lineage>
        <taxon>Eukaryota</taxon>
        <taxon>Metazoa</taxon>
        <taxon>Ecdysozoa</taxon>
        <taxon>Arthropoda</taxon>
        <taxon>Hexapoda</taxon>
        <taxon>Insecta</taxon>
        <taxon>Pterygota</taxon>
        <taxon>Neoptera</taxon>
        <taxon>Endopterygota</taxon>
        <taxon>Hymenoptera</taxon>
        <taxon>Apocrita</taxon>
        <taxon>Proctotrupomorpha</taxon>
        <taxon>Chalcidoidea</taxon>
        <taxon>Aphelinidae</taxon>
        <taxon>Aphelininae</taxon>
        <taxon>Eretmocerus</taxon>
    </lineage>
</organism>
<name>A0ACC2PX43_9HYME</name>
<reference evidence="1" key="1">
    <citation type="submission" date="2023-04" db="EMBL/GenBank/DDBJ databases">
        <title>A chromosome-level genome assembly of the parasitoid wasp Eretmocerus hayati.</title>
        <authorList>
            <person name="Zhong Y."/>
            <person name="Liu S."/>
            <person name="Liu Y."/>
        </authorList>
    </citation>
    <scope>NUCLEOTIDE SEQUENCE</scope>
    <source>
        <strain evidence="1">ZJU_SS_LIU_2023</strain>
    </source>
</reference>
<dbReference type="EMBL" id="CM056741">
    <property type="protein sequence ID" value="KAJ8687947.1"/>
    <property type="molecule type" value="Genomic_DNA"/>
</dbReference>
<proteinExistence type="predicted"/>
<sequence>MSNKHLAAGSQHPPRADGKVRLYGMKFCPFTQRVKLILSFKNIPHDVVHINLKNKPEWYSEVHPDGKVPAVVDVDGKVITDSTIIANYLEEKYPDPTLHNADTLSRNSQLCEHYDKIVKVFSNCIHKKDNRSLGEAVQEICSYLVDFEEELAKRGTPFFTGSKPGMLDILMWPFVERAKSLPIICKEPLNFDKEKFPKIMAWIDNMKDQDFVQANACSPETFAKVVEASDSGSVNFDDF</sequence>
<gene>
    <name evidence="1" type="ORF">QAD02_023742</name>
</gene>
<accession>A0ACC2PX43</accession>
<evidence type="ECO:0000313" key="1">
    <source>
        <dbReference type="EMBL" id="KAJ8687947.1"/>
    </source>
</evidence>